<dbReference type="Gene3D" id="3.30.2180.10">
    <property type="entry name" value="ATP12-like"/>
    <property type="match status" value="1"/>
</dbReference>
<dbReference type="EMBL" id="WOTH01000045">
    <property type="protein sequence ID" value="NHO55053.1"/>
    <property type="molecule type" value="Genomic_DNA"/>
</dbReference>
<dbReference type="PANTHER" id="PTHR21013">
    <property type="entry name" value="ATP SYNTHASE MITOCHONDRIAL F1 COMPLEX ASSEMBLY FACTOR 2/ATP12 PROTEIN, MITOCHONDRIAL PRECURSOR"/>
    <property type="match status" value="1"/>
</dbReference>
<evidence type="ECO:0000256" key="2">
    <source>
        <dbReference type="ARBA" id="ARBA00022946"/>
    </source>
</evidence>
<evidence type="ECO:0008006" key="6">
    <source>
        <dbReference type="Google" id="ProtNLM"/>
    </source>
</evidence>
<comment type="caution">
    <text evidence="4">The sequence shown here is derived from an EMBL/GenBank/DDBJ whole genome shotgun (WGS) entry which is preliminary data.</text>
</comment>
<dbReference type="Gene3D" id="1.10.3580.10">
    <property type="entry name" value="ATP12 ATPase"/>
    <property type="match status" value="1"/>
</dbReference>
<organism evidence="4 5">
    <name type="scientific">Acetobacter estunensis</name>
    <dbReference type="NCBI Taxonomy" id="104097"/>
    <lineage>
        <taxon>Bacteria</taxon>
        <taxon>Pseudomonadati</taxon>
        <taxon>Pseudomonadota</taxon>
        <taxon>Alphaproteobacteria</taxon>
        <taxon>Acetobacterales</taxon>
        <taxon>Acetobacteraceae</taxon>
        <taxon>Acetobacter</taxon>
    </lineage>
</organism>
<protein>
    <recommendedName>
        <fullName evidence="6">ATPase</fullName>
    </recommendedName>
</protein>
<dbReference type="Pfam" id="PF07542">
    <property type="entry name" value="ATP12"/>
    <property type="match status" value="1"/>
</dbReference>
<reference evidence="4" key="1">
    <citation type="submission" date="2019-11" db="EMBL/GenBank/DDBJ databases">
        <title>Description of new Acetobacter species.</title>
        <authorList>
            <person name="Cleenwerck I."/>
            <person name="Sombolestani A.S."/>
        </authorList>
    </citation>
    <scope>NUCLEOTIDE SEQUENCE</scope>
    <source>
        <strain evidence="4">LMG 1626</strain>
    </source>
</reference>
<dbReference type="InterPro" id="IPR023335">
    <property type="entry name" value="ATP12_ortho_dom_sf"/>
</dbReference>
<keyword evidence="3" id="KW-0143">Chaperone</keyword>
<name>A0A967BDI4_9PROT</name>
<dbReference type="Proteomes" id="UP000597459">
    <property type="component" value="Unassembled WGS sequence"/>
</dbReference>
<dbReference type="RefSeq" id="WP_166318173.1">
    <property type="nucleotide sequence ID" value="NZ_WOTH01000045.1"/>
</dbReference>
<dbReference type="InterPro" id="IPR011419">
    <property type="entry name" value="ATP12_ATP_synth-F1-assembly"/>
</dbReference>
<dbReference type="PANTHER" id="PTHR21013:SF10">
    <property type="entry name" value="ATP SYNTHASE MITOCHONDRIAL F1 COMPLEX ASSEMBLY FACTOR 2"/>
    <property type="match status" value="1"/>
</dbReference>
<keyword evidence="5" id="KW-1185">Reference proteome</keyword>
<dbReference type="InterPro" id="IPR042272">
    <property type="entry name" value="ATP12_ATP_synth-F1-assembly_N"/>
</dbReference>
<gene>
    <name evidence="4" type="ORF">GOB87_14060</name>
</gene>
<evidence type="ECO:0000256" key="1">
    <source>
        <dbReference type="ARBA" id="ARBA00008231"/>
    </source>
</evidence>
<keyword evidence="2" id="KW-0809">Transit peptide</keyword>
<dbReference type="SUPFAM" id="SSF160909">
    <property type="entry name" value="ATP12-like"/>
    <property type="match status" value="1"/>
</dbReference>
<dbReference type="GO" id="GO:0043461">
    <property type="term" value="P:proton-transporting ATP synthase complex assembly"/>
    <property type="evidence" value="ECO:0007669"/>
    <property type="project" value="InterPro"/>
</dbReference>
<comment type="similarity">
    <text evidence="1">Belongs to the ATP12 family.</text>
</comment>
<evidence type="ECO:0000313" key="4">
    <source>
        <dbReference type="EMBL" id="NHO55053.1"/>
    </source>
</evidence>
<sequence length="251" mass="27241">MSTDKKRFSADGPAPRQRFWKEAGVQETADGFTITLDGKPVRLPGGNPLCVTARPLAEALAAEWAAAGLDDPKGRFTPADLPLTRIAGTKIERVRPEREHIIATLADYGAHDLLCYRAETEGPLTVRQAEEWQPWLDWLNERHGITLRVTHGMMPIKQPEPALQRLRTLLATRNDADLAALGVAVPALGSLVLGLALADGAITPAQAVAAASVDERVQMERWGEDAAILDRIAAMNEDVTDAARFMELGRG</sequence>
<evidence type="ECO:0000256" key="3">
    <source>
        <dbReference type="ARBA" id="ARBA00023186"/>
    </source>
</evidence>
<proteinExistence type="inferred from homology"/>
<accession>A0A967BDI4</accession>
<dbReference type="AlphaFoldDB" id="A0A967BDI4"/>
<evidence type="ECO:0000313" key="5">
    <source>
        <dbReference type="Proteomes" id="UP000597459"/>
    </source>
</evidence>